<accession>A0A3P1T7H0</accession>
<dbReference type="GO" id="GO:0006011">
    <property type="term" value="P:UDP-alpha-D-glucose metabolic process"/>
    <property type="evidence" value="ECO:0007669"/>
    <property type="project" value="InterPro"/>
</dbReference>
<sequence>MSQQGLEAARQKMSAAGVPTPAIEVFSHYYRLLESGETGLIREETITPLLDPPMLDAVEVSEAQAREAIGATVIIKLNGGLGTSMGLDKAKNLLEVRDGLNFLDLIVAQVRAARRRYGARLPLLFMNSFRTEADTLAHLARHDDLVVDGLPLSFMQNQEPKLRADDLTPVEWPDDPGLEWCPPGHGDLYTALYGSGVLQQLLDAGFRYACISNGDNLGAAPDARLAGWFAASGAPYAAELCRRTVNDRKGGHLAIRRSDGQLILRDTAQTAPEEMDFFTDEHRHPFFHTNNLWFDLRRLMEVLEERNAVLGLPMIRNEKTVDPADSTSTPVIQVESAMGAAIEVFPGATAICVGRDRFQPVKTTNELLLLRSDVYRLDDDGHLVAQAATPEVSLDGAHYKTIQKFEERIPQAPSLKDATALRVEGDWTFGRGVRVVGEAVLTDQGGPATVPDGATIGG</sequence>
<evidence type="ECO:0000313" key="7">
    <source>
        <dbReference type="Proteomes" id="UP000280819"/>
    </source>
</evidence>
<gene>
    <name evidence="6" type="ORF">EII34_07255</name>
</gene>
<dbReference type="InterPro" id="IPR029044">
    <property type="entry name" value="Nucleotide-diphossugar_trans"/>
</dbReference>
<dbReference type="PANTHER" id="PTHR43511">
    <property type="match status" value="1"/>
</dbReference>
<feature type="binding site" evidence="5">
    <location>
        <position position="215"/>
    </location>
    <ligand>
        <name>UTP</name>
        <dbReference type="ChEBI" id="CHEBI:46398"/>
    </ligand>
</feature>
<comment type="caution">
    <text evidence="6">The sequence shown here is derived from an EMBL/GenBank/DDBJ whole genome shotgun (WGS) entry which is preliminary data.</text>
</comment>
<organism evidence="6 7">
    <name type="scientific">Arachnia propionica</name>
    <dbReference type="NCBI Taxonomy" id="1750"/>
    <lineage>
        <taxon>Bacteria</taxon>
        <taxon>Bacillati</taxon>
        <taxon>Actinomycetota</taxon>
        <taxon>Actinomycetes</taxon>
        <taxon>Propionibacteriales</taxon>
        <taxon>Propionibacteriaceae</taxon>
        <taxon>Arachnia</taxon>
    </lineage>
</organism>
<evidence type="ECO:0000313" key="6">
    <source>
        <dbReference type="EMBL" id="RRD05135.1"/>
    </source>
</evidence>
<evidence type="ECO:0000256" key="1">
    <source>
        <dbReference type="ARBA" id="ARBA00010401"/>
    </source>
</evidence>
<keyword evidence="3 6" id="KW-0548">Nucleotidyltransferase</keyword>
<dbReference type="Gene3D" id="3.90.550.10">
    <property type="entry name" value="Spore Coat Polysaccharide Biosynthesis Protein SpsA, Chain A"/>
    <property type="match status" value="1"/>
</dbReference>
<dbReference type="EMBL" id="RQZG01000007">
    <property type="protein sequence ID" value="RRD05135.1"/>
    <property type="molecule type" value="Genomic_DNA"/>
</dbReference>
<feature type="binding site" evidence="5">
    <location>
        <position position="362"/>
    </location>
    <ligand>
        <name>UTP</name>
        <dbReference type="ChEBI" id="CHEBI:46398"/>
    </ligand>
</feature>
<evidence type="ECO:0000256" key="2">
    <source>
        <dbReference type="ARBA" id="ARBA00022679"/>
    </source>
</evidence>
<dbReference type="InterPro" id="IPR002618">
    <property type="entry name" value="UDPGP_fam"/>
</dbReference>
<dbReference type="RefSeq" id="WP_124844422.1">
    <property type="nucleotide sequence ID" value="NZ_RQZG01000007.1"/>
</dbReference>
<dbReference type="AlphaFoldDB" id="A0A3P1T7H0"/>
<keyword evidence="2 6" id="KW-0808">Transferase</keyword>
<dbReference type="Gene3D" id="2.160.10.10">
    <property type="entry name" value="Hexapeptide repeat proteins"/>
    <property type="match status" value="1"/>
</dbReference>
<dbReference type="SUPFAM" id="SSF53448">
    <property type="entry name" value="Nucleotide-diphospho-sugar transferases"/>
    <property type="match status" value="1"/>
</dbReference>
<evidence type="ECO:0000256" key="3">
    <source>
        <dbReference type="ARBA" id="ARBA00022695"/>
    </source>
</evidence>
<feature type="binding site" evidence="5">
    <location>
        <position position="184"/>
    </location>
    <ligand>
        <name>UTP</name>
        <dbReference type="ChEBI" id="CHEBI:46398"/>
    </ligand>
</feature>
<feature type="binding site" evidence="5">
    <location>
        <position position="91"/>
    </location>
    <ligand>
        <name>UTP</name>
        <dbReference type="ChEBI" id="CHEBI:46398"/>
    </ligand>
</feature>
<dbReference type="InterPro" id="IPR016267">
    <property type="entry name" value="UDPGP_trans"/>
</dbReference>
<dbReference type="Pfam" id="PF01704">
    <property type="entry name" value="UDPGP"/>
    <property type="match status" value="1"/>
</dbReference>
<evidence type="ECO:0000256" key="5">
    <source>
        <dbReference type="PIRSR" id="PIRSR000806-2"/>
    </source>
</evidence>
<dbReference type="Proteomes" id="UP000280819">
    <property type="component" value="Unassembled WGS sequence"/>
</dbReference>
<protein>
    <submittedName>
        <fullName evidence="6">UTP--glucose-1-phosphate uridylyltransferase</fullName>
    </submittedName>
</protein>
<dbReference type="GO" id="GO:0003983">
    <property type="term" value="F:UTP:glucose-1-phosphate uridylyltransferase activity"/>
    <property type="evidence" value="ECO:0007669"/>
    <property type="project" value="InterPro"/>
</dbReference>
<feature type="binding site" evidence="5">
    <location>
        <position position="156"/>
    </location>
    <ligand>
        <name>UTP</name>
        <dbReference type="ChEBI" id="CHEBI:46398"/>
    </ligand>
</feature>
<dbReference type="OrthoDB" id="9804758at2"/>
<proteinExistence type="inferred from homology"/>
<comment type="similarity">
    <text evidence="1">Belongs to the UDPGP type 1 family.</text>
</comment>
<reference evidence="6 7" key="1">
    <citation type="submission" date="2018-11" db="EMBL/GenBank/DDBJ databases">
        <title>Genomes From Bacteria Associated with the Canine Oral Cavity: a Test Case for Automated Genome-Based Taxonomic Assignment.</title>
        <authorList>
            <person name="Coil D.A."/>
            <person name="Jospin G."/>
            <person name="Darling A.E."/>
            <person name="Wallis C."/>
            <person name="Davis I.J."/>
            <person name="Harris S."/>
            <person name="Eisen J.A."/>
            <person name="Holcombe L.J."/>
            <person name="O'Flynn C."/>
        </authorList>
    </citation>
    <scope>NUCLEOTIDE SEQUENCE [LARGE SCALE GENOMIC DNA]</scope>
    <source>
        <strain evidence="6 7">OH887_COT-365</strain>
    </source>
</reference>
<evidence type="ECO:0000256" key="4">
    <source>
        <dbReference type="PIRSR" id="PIRSR000806-1"/>
    </source>
</evidence>
<feature type="binding site" evidence="4">
    <location>
        <position position="185"/>
    </location>
    <ligand>
        <name>substrate</name>
    </ligand>
</feature>
<dbReference type="PIRSF" id="PIRSF000806">
    <property type="entry name" value="UDPGP"/>
    <property type="match status" value="1"/>
</dbReference>
<name>A0A3P1T7H0_9ACTN</name>